<sequence>MHWMFLSRMVRSHQEFKFICPHLTEEELINKTVQVLCSIIHYTLDNMAIILMSLEWDASLKVPHLLPLSEPVFYQCQLPAVLTWCWRKLENCSFSLGIG</sequence>
<name>A0A8D9FDK9_9HEMI</name>
<evidence type="ECO:0000313" key="1">
    <source>
        <dbReference type="EMBL" id="CAG6786898.1"/>
    </source>
</evidence>
<proteinExistence type="predicted"/>
<reference evidence="1" key="1">
    <citation type="submission" date="2021-05" db="EMBL/GenBank/DDBJ databases">
        <authorList>
            <person name="Alioto T."/>
            <person name="Alioto T."/>
            <person name="Gomez Garrido J."/>
        </authorList>
    </citation>
    <scope>NUCLEOTIDE SEQUENCE</scope>
</reference>
<protein>
    <submittedName>
        <fullName evidence="1">Uncharacterized protein</fullName>
    </submittedName>
</protein>
<accession>A0A8D9FDK9</accession>
<organism evidence="1">
    <name type="scientific">Cacopsylla melanoneura</name>
    <dbReference type="NCBI Taxonomy" id="428564"/>
    <lineage>
        <taxon>Eukaryota</taxon>
        <taxon>Metazoa</taxon>
        <taxon>Ecdysozoa</taxon>
        <taxon>Arthropoda</taxon>
        <taxon>Hexapoda</taxon>
        <taxon>Insecta</taxon>
        <taxon>Pterygota</taxon>
        <taxon>Neoptera</taxon>
        <taxon>Paraneoptera</taxon>
        <taxon>Hemiptera</taxon>
        <taxon>Sternorrhyncha</taxon>
        <taxon>Psylloidea</taxon>
        <taxon>Psyllidae</taxon>
        <taxon>Psyllinae</taxon>
        <taxon>Cacopsylla</taxon>
    </lineage>
</organism>
<dbReference type="EMBL" id="HBUF01650764">
    <property type="protein sequence ID" value="CAG6786898.1"/>
    <property type="molecule type" value="Transcribed_RNA"/>
</dbReference>
<dbReference type="AlphaFoldDB" id="A0A8D9FDK9"/>